<dbReference type="Proteomes" id="UP001501627">
    <property type="component" value="Unassembled WGS sequence"/>
</dbReference>
<keyword evidence="1" id="KW-0175">Coiled coil</keyword>
<evidence type="ECO:0000313" key="2">
    <source>
        <dbReference type="EMBL" id="GAA3994896.1"/>
    </source>
</evidence>
<comment type="caution">
    <text evidence="2">The sequence shown here is derived from an EMBL/GenBank/DDBJ whole genome shotgun (WGS) entry which is preliminary data.</text>
</comment>
<organism evidence="2 3">
    <name type="scientific">Comamonas faecalis</name>
    <dbReference type="NCBI Taxonomy" id="1387849"/>
    <lineage>
        <taxon>Bacteria</taxon>
        <taxon>Pseudomonadati</taxon>
        <taxon>Pseudomonadota</taxon>
        <taxon>Betaproteobacteria</taxon>
        <taxon>Burkholderiales</taxon>
        <taxon>Comamonadaceae</taxon>
        <taxon>Comamonas</taxon>
    </lineage>
</organism>
<feature type="coiled-coil region" evidence="1">
    <location>
        <begin position="43"/>
        <end position="123"/>
    </location>
</feature>
<dbReference type="EMBL" id="BAABBP010000013">
    <property type="protein sequence ID" value="GAA3994896.1"/>
    <property type="molecule type" value="Genomic_DNA"/>
</dbReference>
<sequence>MSRFENSYLAESVGYNNGHARGISSGIDVGLEHGYTKGWNDATTHANGVVAELEQEIDRLSNEIHKGNAHIKDLRASLEKSHHVSELYHVERDELGAENAQLKQQLQLQQEQAQALRAEYETMFKSFLGVVAIARPAMKAVAKLPLKERGQIYYEYGDEAARLQTLDYVKANRFPANQQLILKYLPIANQVFNQTYKQLQQQEGDSKNITQNASESR</sequence>
<reference evidence="3" key="1">
    <citation type="journal article" date="2019" name="Int. J. Syst. Evol. Microbiol.">
        <title>The Global Catalogue of Microorganisms (GCM) 10K type strain sequencing project: providing services to taxonomists for standard genome sequencing and annotation.</title>
        <authorList>
            <consortium name="The Broad Institute Genomics Platform"/>
            <consortium name="The Broad Institute Genome Sequencing Center for Infectious Disease"/>
            <person name="Wu L."/>
            <person name="Ma J."/>
        </authorList>
    </citation>
    <scope>NUCLEOTIDE SEQUENCE [LARGE SCALE GENOMIC DNA]</scope>
    <source>
        <strain evidence="3">JCM 17561</strain>
    </source>
</reference>
<dbReference type="Gene3D" id="1.10.287.1490">
    <property type="match status" value="1"/>
</dbReference>
<name>A0ABP7RAI9_9BURK</name>
<gene>
    <name evidence="2" type="ORF">GCM10022279_18130</name>
</gene>
<keyword evidence="3" id="KW-1185">Reference proteome</keyword>
<evidence type="ECO:0000313" key="3">
    <source>
        <dbReference type="Proteomes" id="UP001501627"/>
    </source>
</evidence>
<evidence type="ECO:0000256" key="1">
    <source>
        <dbReference type="SAM" id="Coils"/>
    </source>
</evidence>
<accession>A0ABP7RAI9</accession>
<dbReference type="RefSeq" id="WP_344869426.1">
    <property type="nucleotide sequence ID" value="NZ_BAABBP010000013.1"/>
</dbReference>
<proteinExistence type="predicted"/>
<protein>
    <submittedName>
        <fullName evidence="2">Uncharacterized protein</fullName>
    </submittedName>
</protein>